<keyword evidence="6" id="KW-0436">Ligase</keyword>
<dbReference type="InterPro" id="IPR014746">
    <property type="entry name" value="Gln_synth/guanido_kin_cat_dom"/>
</dbReference>
<dbReference type="PANTHER" id="PTHR20852:SF118">
    <property type="entry name" value="GLUTAMINE SYNTHETASE, CHLOROPLASTIC_MITOCHONDRIAL"/>
    <property type="match status" value="1"/>
</dbReference>
<keyword evidence="12" id="KW-1185">Reference proteome</keyword>
<name>A0ABD3LGH0_EUCGL</name>
<gene>
    <name evidence="11" type="ORF">ACJRO7_010344</name>
</gene>
<dbReference type="Gene3D" id="3.30.590.10">
    <property type="entry name" value="Glutamine synthetase/guanido kinase, catalytic domain"/>
    <property type="match status" value="1"/>
</dbReference>
<dbReference type="GO" id="GO:0005524">
    <property type="term" value="F:ATP binding"/>
    <property type="evidence" value="ECO:0007669"/>
    <property type="project" value="UniProtKB-KW"/>
</dbReference>
<evidence type="ECO:0000313" key="11">
    <source>
        <dbReference type="EMBL" id="KAL3749231.1"/>
    </source>
</evidence>
<evidence type="ECO:0000256" key="2">
    <source>
        <dbReference type="ARBA" id="ARBA00009897"/>
    </source>
</evidence>
<comment type="caution">
    <text evidence="11">The sequence shown here is derived from an EMBL/GenBank/DDBJ whole genome shotgun (WGS) entry which is preliminary data.</text>
</comment>
<evidence type="ECO:0000256" key="1">
    <source>
        <dbReference type="ARBA" id="ARBA00004496"/>
    </source>
</evidence>
<comment type="similarity">
    <text evidence="2">Belongs to the glutamine synthetase family.</text>
</comment>
<dbReference type="FunFam" id="3.30.590.10:FF:000011">
    <property type="entry name" value="Glutamine synthetase"/>
    <property type="match status" value="1"/>
</dbReference>
<evidence type="ECO:0000256" key="6">
    <source>
        <dbReference type="ARBA" id="ARBA00022598"/>
    </source>
</evidence>
<evidence type="ECO:0000259" key="10">
    <source>
        <dbReference type="SMART" id="SM01230"/>
    </source>
</evidence>
<evidence type="ECO:0000256" key="9">
    <source>
        <dbReference type="ARBA" id="ARBA00030668"/>
    </source>
</evidence>
<dbReference type="SUPFAM" id="SSF55931">
    <property type="entry name" value="Glutamine synthetase/guanido kinase"/>
    <property type="match status" value="1"/>
</dbReference>
<dbReference type="AlphaFoldDB" id="A0ABD3LGH0"/>
<evidence type="ECO:0000256" key="5">
    <source>
        <dbReference type="ARBA" id="ARBA00022490"/>
    </source>
</evidence>
<dbReference type="GO" id="GO:0005737">
    <property type="term" value="C:cytoplasm"/>
    <property type="evidence" value="ECO:0007669"/>
    <property type="project" value="UniProtKB-SubCell"/>
</dbReference>
<organism evidence="11 12">
    <name type="scientific">Eucalyptus globulus</name>
    <name type="common">Tasmanian blue gum</name>
    <dbReference type="NCBI Taxonomy" id="34317"/>
    <lineage>
        <taxon>Eukaryota</taxon>
        <taxon>Viridiplantae</taxon>
        <taxon>Streptophyta</taxon>
        <taxon>Embryophyta</taxon>
        <taxon>Tracheophyta</taxon>
        <taxon>Spermatophyta</taxon>
        <taxon>Magnoliopsida</taxon>
        <taxon>eudicotyledons</taxon>
        <taxon>Gunneridae</taxon>
        <taxon>Pentapetalae</taxon>
        <taxon>rosids</taxon>
        <taxon>malvids</taxon>
        <taxon>Myrtales</taxon>
        <taxon>Myrtaceae</taxon>
        <taxon>Myrtoideae</taxon>
        <taxon>Eucalypteae</taxon>
        <taxon>Eucalyptus</taxon>
    </lineage>
</organism>
<accession>A0ABD3LGH0</accession>
<evidence type="ECO:0000256" key="8">
    <source>
        <dbReference type="ARBA" id="ARBA00022840"/>
    </source>
</evidence>
<dbReference type="Proteomes" id="UP001634007">
    <property type="component" value="Unassembled WGS sequence"/>
</dbReference>
<dbReference type="InterPro" id="IPR036651">
    <property type="entry name" value="Gln_synt_N_sf"/>
</dbReference>
<dbReference type="EMBL" id="JBJKBG010000002">
    <property type="protein sequence ID" value="KAL3749231.1"/>
    <property type="molecule type" value="Genomic_DNA"/>
</dbReference>
<dbReference type="GO" id="GO:0043436">
    <property type="term" value="P:oxoacid metabolic process"/>
    <property type="evidence" value="ECO:0007669"/>
    <property type="project" value="UniProtKB-ARBA"/>
</dbReference>
<proteinExistence type="inferred from homology"/>
<evidence type="ECO:0000313" key="12">
    <source>
        <dbReference type="Proteomes" id="UP001634007"/>
    </source>
</evidence>
<evidence type="ECO:0000256" key="7">
    <source>
        <dbReference type="ARBA" id="ARBA00022741"/>
    </source>
</evidence>
<sequence>MTANIWISLLPKQKKSGNTKSFSKFRVYALKSKNNTTICLSLLNLDVTPYTNTTIVEYICLTMRQIGDSSIDLRIKSRMIPRPVEHPYELTLVNFDGSSTGQASREDAIVKDPFRDGKSILRIIVRLHAICDSYTLAVHEFGYMFTLGMGLSKENTLLQTNVQWPLGWPVGGYQGPQACVYVGINISSTNGEVTPGQVISYHHLAKYQVGPRMGIEAGDHIWCSRYLLERIIEQVDGDWNGVGCRTNCSMGEEGGFELIKKHISTSYGKENGRRLKGKHETANIDTFSWVVTNCGCSFRVGRDTKRLRKGYLEDRRPALNMNPYVVILLHAETTIL</sequence>
<comment type="subcellular location">
    <subcellularLocation>
        <location evidence="1">Cytoplasm</location>
    </subcellularLocation>
</comment>
<evidence type="ECO:0000256" key="4">
    <source>
        <dbReference type="ARBA" id="ARBA00012937"/>
    </source>
</evidence>
<dbReference type="Gene3D" id="3.10.20.70">
    <property type="entry name" value="Glutamine synthetase, N-terminal domain"/>
    <property type="match status" value="1"/>
</dbReference>
<dbReference type="GO" id="GO:0004356">
    <property type="term" value="F:glutamine synthetase activity"/>
    <property type="evidence" value="ECO:0007669"/>
    <property type="project" value="UniProtKB-EC"/>
</dbReference>
<comment type="subunit">
    <text evidence="3">Homooctamer.</text>
</comment>
<dbReference type="SMART" id="SM01230">
    <property type="entry name" value="Gln-synt_C"/>
    <property type="match status" value="1"/>
</dbReference>
<dbReference type="InterPro" id="IPR050292">
    <property type="entry name" value="Glutamine_Synthetase"/>
</dbReference>
<reference evidence="11 12" key="1">
    <citation type="submission" date="2024-11" db="EMBL/GenBank/DDBJ databases">
        <title>Chromosome-level genome assembly of Eucalyptus globulus Labill. provides insights into its genome evolution.</title>
        <authorList>
            <person name="Li X."/>
        </authorList>
    </citation>
    <scope>NUCLEOTIDE SEQUENCE [LARGE SCALE GENOMIC DNA]</scope>
    <source>
        <strain evidence="11">CL2024</strain>
        <tissue evidence="11">Fresh tender leaves</tissue>
    </source>
</reference>
<dbReference type="PANTHER" id="PTHR20852">
    <property type="entry name" value="GLUTAMINE SYNTHETASE"/>
    <property type="match status" value="1"/>
</dbReference>
<feature type="domain" description="GS catalytic" evidence="10">
    <location>
        <begin position="114"/>
        <end position="334"/>
    </location>
</feature>
<dbReference type="EC" id="6.3.1.2" evidence="4"/>
<keyword evidence="7" id="KW-0547">Nucleotide-binding</keyword>
<evidence type="ECO:0000256" key="3">
    <source>
        <dbReference type="ARBA" id="ARBA00011823"/>
    </source>
</evidence>
<protein>
    <recommendedName>
        <fullName evidence="4">glutamine synthetase</fullName>
        <ecNumber evidence="4">6.3.1.2</ecNumber>
    </recommendedName>
    <alternativeName>
        <fullName evidence="9">Glutamate--ammonia ligase</fullName>
    </alternativeName>
</protein>
<keyword evidence="8" id="KW-0067">ATP-binding</keyword>
<keyword evidence="5" id="KW-0963">Cytoplasm</keyword>
<dbReference type="InterPro" id="IPR008146">
    <property type="entry name" value="Gln_synth_cat_dom"/>
</dbReference>